<dbReference type="EMBL" id="VHLH01000037">
    <property type="protein sequence ID" value="TPW26105.1"/>
    <property type="molecule type" value="Genomic_DNA"/>
</dbReference>
<dbReference type="InterPro" id="IPR039261">
    <property type="entry name" value="FNR_nucleotide-bd"/>
</dbReference>
<protein>
    <recommendedName>
        <fullName evidence="3">Oxidoreductase FAD/NAD(P)-binding domain-containing protein</fullName>
    </recommendedName>
</protein>
<keyword evidence="2" id="KW-1185">Reference proteome</keyword>
<reference evidence="1 2" key="1">
    <citation type="submission" date="2019-06" db="EMBL/GenBank/DDBJ databases">
        <authorList>
            <person name="Li M."/>
        </authorList>
    </citation>
    <scope>NUCLEOTIDE SEQUENCE [LARGE SCALE GENOMIC DNA]</scope>
    <source>
        <strain evidence="1 2">BGMRC6574</strain>
    </source>
</reference>
<organism evidence="1 2">
    <name type="scientific">Pararhizobium mangrovi</name>
    <dbReference type="NCBI Taxonomy" id="2590452"/>
    <lineage>
        <taxon>Bacteria</taxon>
        <taxon>Pseudomonadati</taxon>
        <taxon>Pseudomonadota</taxon>
        <taxon>Alphaproteobacteria</taxon>
        <taxon>Hyphomicrobiales</taxon>
        <taxon>Rhizobiaceae</taxon>
        <taxon>Rhizobium/Agrobacterium group</taxon>
        <taxon>Pararhizobium</taxon>
    </lineage>
</organism>
<evidence type="ECO:0008006" key="3">
    <source>
        <dbReference type="Google" id="ProtNLM"/>
    </source>
</evidence>
<proteinExistence type="predicted"/>
<dbReference type="SUPFAM" id="SSF52343">
    <property type="entry name" value="Ferredoxin reductase-like, C-terminal NADP-linked domain"/>
    <property type="match status" value="1"/>
</dbReference>
<accession>A0A506TZF3</accession>
<sequence length="41" mass="4670">MFLEKHVSDFNQHFYVCGPDEMVESVSHLGADPDGLVFEDK</sequence>
<comment type="caution">
    <text evidence="1">The sequence shown here is derived from an EMBL/GenBank/DDBJ whole genome shotgun (WGS) entry which is preliminary data.</text>
</comment>
<evidence type="ECO:0000313" key="1">
    <source>
        <dbReference type="EMBL" id="TPW26105.1"/>
    </source>
</evidence>
<gene>
    <name evidence="1" type="ORF">FJU11_16245</name>
</gene>
<evidence type="ECO:0000313" key="2">
    <source>
        <dbReference type="Proteomes" id="UP000320314"/>
    </source>
</evidence>
<dbReference type="OrthoDB" id="9786134at2"/>
<dbReference type="Proteomes" id="UP000320314">
    <property type="component" value="Unassembled WGS sequence"/>
</dbReference>
<name>A0A506TZF3_9HYPH</name>
<dbReference type="AlphaFoldDB" id="A0A506TZF3"/>